<sequence>MAIGYVWNTLYGWVDTGTGSLAAANLAARMQPISHHLAHPDTKRRFHELVCASGQIEHLTPVAAIEASDADILRAHSAAHLENMKRVSNLPTGGDTGDGITMMGNGGLEIARLSAGGAIELTRKVASGDLSSGYALVNPPGHHAPHDAAMGFCIFNNTSVAAGYAREVLGMDRVAILDWDVHHGNGTQDIWWRDASVLTISLHQHLCFPADSGYRSERGEGPGHGYNINVPLPPGGGNAAYLYAMDQVVLPALRTYRPQLIIVGSGFDASMLDPLARMMVTATGFRQMARRAIDCATEICDGRIVFVQEGGYSPHYLPFCGLAVIEELTGVRSLADPYGDFLAGMGGDTLQPAERAAVDEVVPLLAEIR</sequence>
<dbReference type="CDD" id="cd09996">
    <property type="entry name" value="HDAC_classII_1"/>
    <property type="match status" value="1"/>
</dbReference>
<comment type="caution">
    <text evidence="3">The sequence shown here is derived from an EMBL/GenBank/DDBJ whole genome shotgun (WGS) entry which is preliminary data.</text>
</comment>
<feature type="domain" description="Histone deacetylase" evidence="2">
    <location>
        <begin position="39"/>
        <end position="326"/>
    </location>
</feature>
<dbReference type="PATRIC" id="fig|206506.3.peg.3500"/>
<dbReference type="InterPro" id="IPR000286">
    <property type="entry name" value="HDACs"/>
</dbReference>
<dbReference type="Proteomes" id="UP000078084">
    <property type="component" value="Unassembled WGS sequence"/>
</dbReference>
<dbReference type="GO" id="GO:0040029">
    <property type="term" value="P:epigenetic regulation of gene expression"/>
    <property type="evidence" value="ECO:0007669"/>
    <property type="project" value="TreeGrafter"/>
</dbReference>
<dbReference type="EMBL" id="LBNE01000015">
    <property type="protein sequence ID" value="KKO70452.1"/>
    <property type="molecule type" value="Genomic_DNA"/>
</dbReference>
<dbReference type="InterPro" id="IPR023696">
    <property type="entry name" value="Ureohydrolase_dom_sf"/>
</dbReference>
<dbReference type="PRINTS" id="PR01270">
    <property type="entry name" value="HDASUPER"/>
</dbReference>
<name>A0A171KNI5_9BURK</name>
<dbReference type="InterPro" id="IPR023801">
    <property type="entry name" value="His_deacetylse_dom"/>
</dbReference>
<dbReference type="SUPFAM" id="SSF52768">
    <property type="entry name" value="Arginase/deacetylase"/>
    <property type="match status" value="1"/>
</dbReference>
<proteinExistence type="inferred from homology"/>
<organism evidence="3 4">
    <name type="scientific">Kerstersia gyiorum</name>
    <dbReference type="NCBI Taxonomy" id="206506"/>
    <lineage>
        <taxon>Bacteria</taxon>
        <taxon>Pseudomonadati</taxon>
        <taxon>Pseudomonadota</taxon>
        <taxon>Betaproteobacteria</taxon>
        <taxon>Burkholderiales</taxon>
        <taxon>Alcaligenaceae</taxon>
        <taxon>Kerstersia</taxon>
    </lineage>
</organism>
<dbReference type="InterPro" id="IPR037138">
    <property type="entry name" value="His_deacetylse_dom_sf"/>
</dbReference>
<dbReference type="RefSeq" id="WP_068374988.1">
    <property type="nucleotide sequence ID" value="NZ_JALJXQ010000004.1"/>
</dbReference>
<evidence type="ECO:0000259" key="2">
    <source>
        <dbReference type="Pfam" id="PF00850"/>
    </source>
</evidence>
<evidence type="ECO:0000313" key="3">
    <source>
        <dbReference type="EMBL" id="KKO70452.1"/>
    </source>
</evidence>
<dbReference type="Pfam" id="PF00850">
    <property type="entry name" value="Hist_deacetyl"/>
    <property type="match status" value="1"/>
</dbReference>
<accession>A0A171KNI5</accession>
<evidence type="ECO:0000313" key="4">
    <source>
        <dbReference type="Proteomes" id="UP000078084"/>
    </source>
</evidence>
<keyword evidence="4" id="KW-1185">Reference proteome</keyword>
<comment type="similarity">
    <text evidence="1">Belongs to the histone deacetylase family.</text>
</comment>
<dbReference type="STRING" id="206506.AAV32_16435"/>
<dbReference type="AlphaFoldDB" id="A0A171KNI5"/>
<dbReference type="PANTHER" id="PTHR10625">
    <property type="entry name" value="HISTONE DEACETYLASE HDAC1-RELATED"/>
    <property type="match status" value="1"/>
</dbReference>
<gene>
    <name evidence="3" type="ORF">AAV32_16435</name>
</gene>
<dbReference type="PANTHER" id="PTHR10625:SF31">
    <property type="entry name" value="HISTONE DEACETYLASE DOMAIN-CONTAINING PROTEIN"/>
    <property type="match status" value="1"/>
</dbReference>
<evidence type="ECO:0000256" key="1">
    <source>
        <dbReference type="ARBA" id="ARBA00005947"/>
    </source>
</evidence>
<protein>
    <submittedName>
        <fullName evidence="3">Acetoin utilization protein</fullName>
    </submittedName>
</protein>
<reference evidence="3 4" key="1">
    <citation type="submission" date="2015-04" db="EMBL/GenBank/DDBJ databases">
        <title>Genome sequence of Kerstersia gyiorum CG1.</title>
        <authorList>
            <person name="Greninger A.L."/>
            <person name="Kozyreva V."/>
            <person name="Chaturvedi V."/>
        </authorList>
    </citation>
    <scope>NUCLEOTIDE SEQUENCE [LARGE SCALE GENOMIC DNA]</scope>
    <source>
        <strain evidence="3 4">CG1</strain>
    </source>
</reference>
<dbReference type="GO" id="GO:0004407">
    <property type="term" value="F:histone deacetylase activity"/>
    <property type="evidence" value="ECO:0007669"/>
    <property type="project" value="TreeGrafter"/>
</dbReference>
<dbReference type="Gene3D" id="3.40.800.20">
    <property type="entry name" value="Histone deacetylase domain"/>
    <property type="match status" value="1"/>
</dbReference>
<dbReference type="GO" id="GO:0005737">
    <property type="term" value="C:cytoplasm"/>
    <property type="evidence" value="ECO:0007669"/>
    <property type="project" value="TreeGrafter"/>
</dbReference>